<dbReference type="EMBL" id="MU004182">
    <property type="protein sequence ID" value="KAF2500903.1"/>
    <property type="molecule type" value="Genomic_DNA"/>
</dbReference>
<feature type="non-terminal residue" evidence="1">
    <location>
        <position position="1"/>
    </location>
</feature>
<dbReference type="AlphaFoldDB" id="A0A6A6RAX6"/>
<gene>
    <name evidence="1" type="ORF">BU16DRAFT_598654</name>
</gene>
<evidence type="ECO:0000313" key="1">
    <source>
        <dbReference type="EMBL" id="KAF2500903.1"/>
    </source>
</evidence>
<protein>
    <submittedName>
        <fullName evidence="1">Uncharacterized protein</fullName>
    </submittedName>
</protein>
<dbReference type="OrthoDB" id="3799394at2759"/>
<name>A0A6A6RAX6_9PEZI</name>
<keyword evidence="2" id="KW-1185">Reference proteome</keyword>
<dbReference type="Proteomes" id="UP000799750">
    <property type="component" value="Unassembled WGS sequence"/>
</dbReference>
<organism evidence="1 2">
    <name type="scientific">Lophium mytilinum</name>
    <dbReference type="NCBI Taxonomy" id="390894"/>
    <lineage>
        <taxon>Eukaryota</taxon>
        <taxon>Fungi</taxon>
        <taxon>Dikarya</taxon>
        <taxon>Ascomycota</taxon>
        <taxon>Pezizomycotina</taxon>
        <taxon>Dothideomycetes</taxon>
        <taxon>Pleosporomycetidae</taxon>
        <taxon>Mytilinidiales</taxon>
        <taxon>Mytilinidiaceae</taxon>
        <taxon>Lophium</taxon>
    </lineage>
</organism>
<reference evidence="1" key="1">
    <citation type="journal article" date="2020" name="Stud. Mycol.">
        <title>101 Dothideomycetes genomes: a test case for predicting lifestyles and emergence of pathogens.</title>
        <authorList>
            <person name="Haridas S."/>
            <person name="Albert R."/>
            <person name="Binder M."/>
            <person name="Bloem J."/>
            <person name="Labutti K."/>
            <person name="Salamov A."/>
            <person name="Andreopoulos B."/>
            <person name="Baker S."/>
            <person name="Barry K."/>
            <person name="Bills G."/>
            <person name="Bluhm B."/>
            <person name="Cannon C."/>
            <person name="Castanera R."/>
            <person name="Culley D."/>
            <person name="Daum C."/>
            <person name="Ezra D."/>
            <person name="Gonzalez J."/>
            <person name="Henrissat B."/>
            <person name="Kuo A."/>
            <person name="Liang C."/>
            <person name="Lipzen A."/>
            <person name="Lutzoni F."/>
            <person name="Magnuson J."/>
            <person name="Mondo S."/>
            <person name="Nolan M."/>
            <person name="Ohm R."/>
            <person name="Pangilinan J."/>
            <person name="Park H.-J."/>
            <person name="Ramirez L."/>
            <person name="Alfaro M."/>
            <person name="Sun H."/>
            <person name="Tritt A."/>
            <person name="Yoshinaga Y."/>
            <person name="Zwiers L.-H."/>
            <person name="Turgeon B."/>
            <person name="Goodwin S."/>
            <person name="Spatafora J."/>
            <person name="Crous P."/>
            <person name="Grigoriev I."/>
        </authorList>
    </citation>
    <scope>NUCLEOTIDE SEQUENCE</scope>
    <source>
        <strain evidence="1">CBS 269.34</strain>
    </source>
</reference>
<proteinExistence type="predicted"/>
<sequence>QGPRIGTSTKTVHPHFNFQRKCKESLQVQLLVAMKPMILFSLSLLPLAFAATTTQCECAWVKCGGTAAQICQCQNSAQISCASKCGGTPTLLPCPMDPPASSASPTSTTPEWLPEPTQTCECEAYMCIQSWPESCICENEAKVECYHKCGGPAPELQTCSGLTYAKCGGGRASYQTCADGYICIDDPYSTGCGLACDQYGICVENKMCGGFTGENCPHVGQICVDNPDDGCDPKKGGADCGGLCAG</sequence>
<evidence type="ECO:0000313" key="2">
    <source>
        <dbReference type="Proteomes" id="UP000799750"/>
    </source>
</evidence>
<accession>A0A6A6RAX6</accession>